<evidence type="ECO:0000256" key="3">
    <source>
        <dbReference type="ARBA" id="ARBA00022833"/>
    </source>
</evidence>
<dbReference type="InterPro" id="IPR001214">
    <property type="entry name" value="SET_dom"/>
</dbReference>
<comment type="caution">
    <text evidence="9">The sequence shown here is derived from an EMBL/GenBank/DDBJ whole genome shotgun (WGS) entry which is preliminary data.</text>
</comment>
<dbReference type="InterPro" id="IPR013083">
    <property type="entry name" value="Znf_RING/FYVE/PHD"/>
</dbReference>
<dbReference type="Gene3D" id="2.30.30.140">
    <property type="match status" value="1"/>
</dbReference>
<gene>
    <name evidence="9" type="ORF">STAS_14354</name>
</gene>
<dbReference type="InterPro" id="IPR010919">
    <property type="entry name" value="SAND-like_dom_sf"/>
</dbReference>
<dbReference type="SMART" id="SM00317">
    <property type="entry name" value="SET"/>
    <property type="match status" value="1"/>
</dbReference>
<dbReference type="PROSITE" id="PS50280">
    <property type="entry name" value="SET"/>
    <property type="match status" value="1"/>
</dbReference>
<keyword evidence="2 5" id="KW-0863">Zinc-finger</keyword>
<dbReference type="PROSITE" id="PS50812">
    <property type="entry name" value="PWWP"/>
    <property type="match status" value="1"/>
</dbReference>
<dbReference type="InterPro" id="IPR001965">
    <property type="entry name" value="Znf_PHD"/>
</dbReference>
<dbReference type="InterPro" id="IPR000313">
    <property type="entry name" value="PWWP_dom"/>
</dbReference>
<dbReference type="InterPro" id="IPR046341">
    <property type="entry name" value="SET_dom_sf"/>
</dbReference>
<keyword evidence="10" id="KW-1185">Reference proteome</keyword>
<dbReference type="InterPro" id="IPR042011">
    <property type="entry name" value="ATX3/4/5_PHD"/>
</dbReference>
<dbReference type="PANTHER" id="PTHR13793:SF92">
    <property type="entry name" value="HISTONE-LYSINE N-METHYLTRANSFERASE ATX3"/>
    <property type="match status" value="1"/>
</dbReference>
<dbReference type="PROSITE" id="PS50016">
    <property type="entry name" value="ZF_PHD_2"/>
    <property type="match status" value="1"/>
</dbReference>
<dbReference type="Proteomes" id="UP000325081">
    <property type="component" value="Unassembled WGS sequence"/>
</dbReference>
<keyword evidence="4" id="KW-0156">Chromatin regulator</keyword>
<dbReference type="GO" id="GO:0006357">
    <property type="term" value="P:regulation of transcription by RNA polymerase II"/>
    <property type="evidence" value="ECO:0007669"/>
    <property type="project" value="TreeGrafter"/>
</dbReference>
<dbReference type="GO" id="GO:0032259">
    <property type="term" value="P:methylation"/>
    <property type="evidence" value="ECO:0007669"/>
    <property type="project" value="UniProtKB-KW"/>
</dbReference>
<dbReference type="GO" id="GO:0008270">
    <property type="term" value="F:zinc ion binding"/>
    <property type="evidence" value="ECO:0007669"/>
    <property type="project" value="UniProtKB-KW"/>
</dbReference>
<sequence length="625" mass="71692">MSKILDMSKIERHSMEREEITDEINVEASNPTKSKKIIDRYFAIPCGEKSKISGDKSRPLKSSTQVPTLNSVEKNDMLESHHNEMYNLVKRRKKEKWEGNDVILEVENSDEMKEIERKRCNFVKGDVVWAKYKNFPTWPAIVIDPNLQAPQQVLKAQLQSTICVMFYGYSRSGQREYAWIKAEMIFPFLEYKDSFQGQTKLYGSKSSNFKMAIQEAISAINERNNSVRDADSDLSIPESEYSVVCNGVEGIYYPILRLVECICGSCGTKKYGLNEWERHTGSRAKKWKSSVKVKSTKQTLGDWLEENNVCGLNPMRLDKQQLFALLKEKYEPVNAKWTTERCAVCRWVEDWENNKIIICNRCQLVVHQECYGATNSRDFASWACIICKQIHGSCIHCCKCATYFHVTCASRAGYFMELDCYLKNENVLVVNTPDGDFTNKRFLKSQYEEQYLKGSDVSPNDKIGQDSIVHRVMGPSHHSLDDIYRLSSHKASEDTTDFLSLRKRLNHLQFFKINEEIVIDATNKGNLSRMLNHSCMPNCYARIVSVGDDESRIVVVAKTNVSVGEELTSNPIAGLDRCRLLDFTTGLVIFQTLRCPHHGQIHTLNADEEEATIISKKRRRNGIKD</sequence>
<reference evidence="10" key="1">
    <citation type="journal article" date="2019" name="Curr. Biol.">
        <title>Genome Sequence of Striga asiatica Provides Insight into the Evolution of Plant Parasitism.</title>
        <authorList>
            <person name="Yoshida S."/>
            <person name="Kim S."/>
            <person name="Wafula E.K."/>
            <person name="Tanskanen J."/>
            <person name="Kim Y.M."/>
            <person name="Honaas L."/>
            <person name="Yang Z."/>
            <person name="Spallek T."/>
            <person name="Conn C.E."/>
            <person name="Ichihashi Y."/>
            <person name="Cheong K."/>
            <person name="Cui S."/>
            <person name="Der J.P."/>
            <person name="Gundlach H."/>
            <person name="Jiao Y."/>
            <person name="Hori C."/>
            <person name="Ishida J.K."/>
            <person name="Kasahara H."/>
            <person name="Kiba T."/>
            <person name="Kim M.S."/>
            <person name="Koo N."/>
            <person name="Laohavisit A."/>
            <person name="Lee Y.H."/>
            <person name="Lumba S."/>
            <person name="McCourt P."/>
            <person name="Mortimer J.C."/>
            <person name="Mutuku J.M."/>
            <person name="Nomura T."/>
            <person name="Sasaki-Sekimoto Y."/>
            <person name="Seto Y."/>
            <person name="Wang Y."/>
            <person name="Wakatake T."/>
            <person name="Sakakibara H."/>
            <person name="Demura T."/>
            <person name="Yamaguchi S."/>
            <person name="Yoneyama K."/>
            <person name="Manabe R.I."/>
            <person name="Nelson D.C."/>
            <person name="Schulman A.H."/>
            <person name="Timko M.P."/>
            <person name="dePamphilis C.W."/>
            <person name="Choi D."/>
            <person name="Shirasu K."/>
        </authorList>
    </citation>
    <scope>NUCLEOTIDE SEQUENCE [LARGE SCALE GENOMIC DNA]</scope>
    <source>
        <strain evidence="10">cv. UVA1</strain>
    </source>
</reference>
<feature type="domain" description="PHD-type" evidence="6">
    <location>
        <begin position="339"/>
        <end position="390"/>
    </location>
</feature>
<keyword evidence="9" id="KW-0808">Transferase</keyword>
<dbReference type="GO" id="GO:0006325">
    <property type="term" value="P:chromatin organization"/>
    <property type="evidence" value="ECO:0007669"/>
    <property type="project" value="UniProtKB-KW"/>
</dbReference>
<dbReference type="Gene3D" id="2.170.270.10">
    <property type="entry name" value="SET domain"/>
    <property type="match status" value="1"/>
</dbReference>
<dbReference type="InterPro" id="IPR011011">
    <property type="entry name" value="Znf_FYVE_PHD"/>
</dbReference>
<dbReference type="InterPro" id="IPR050701">
    <property type="entry name" value="Histone_Mod_Regulator"/>
</dbReference>
<dbReference type="Pfam" id="PF13831">
    <property type="entry name" value="PHD_2"/>
    <property type="match status" value="1"/>
</dbReference>
<dbReference type="InterPro" id="IPR019787">
    <property type="entry name" value="Znf_PHD-finger"/>
</dbReference>
<keyword evidence="3" id="KW-0862">Zinc</keyword>
<proteinExistence type="predicted"/>
<protein>
    <submittedName>
        <fullName evidence="9">Histone-lysine N-methyltransferase ATX4</fullName>
    </submittedName>
</protein>
<feature type="domain" description="SET" evidence="7">
    <location>
        <begin position="289"/>
        <end position="572"/>
    </location>
</feature>
<organism evidence="9 10">
    <name type="scientific">Striga asiatica</name>
    <name type="common">Asiatic witchweed</name>
    <name type="synonym">Buchnera asiatica</name>
    <dbReference type="NCBI Taxonomy" id="4170"/>
    <lineage>
        <taxon>Eukaryota</taxon>
        <taxon>Viridiplantae</taxon>
        <taxon>Streptophyta</taxon>
        <taxon>Embryophyta</taxon>
        <taxon>Tracheophyta</taxon>
        <taxon>Spermatophyta</taxon>
        <taxon>Magnoliopsida</taxon>
        <taxon>eudicotyledons</taxon>
        <taxon>Gunneridae</taxon>
        <taxon>Pentapetalae</taxon>
        <taxon>asterids</taxon>
        <taxon>lamiids</taxon>
        <taxon>Lamiales</taxon>
        <taxon>Orobanchaceae</taxon>
        <taxon>Buchnereae</taxon>
        <taxon>Striga</taxon>
    </lineage>
</organism>
<dbReference type="CDD" id="cd15495">
    <property type="entry name" value="PHD_ATX3_4_5_like"/>
    <property type="match status" value="1"/>
</dbReference>
<dbReference type="AlphaFoldDB" id="A0A5A7PZ41"/>
<dbReference type="SUPFAM" id="SSF57903">
    <property type="entry name" value="FYVE/PHD zinc finger"/>
    <property type="match status" value="1"/>
</dbReference>
<dbReference type="SMART" id="SM00249">
    <property type="entry name" value="PHD"/>
    <property type="match status" value="1"/>
</dbReference>
<evidence type="ECO:0000259" key="6">
    <source>
        <dbReference type="PROSITE" id="PS50016"/>
    </source>
</evidence>
<evidence type="ECO:0000313" key="9">
    <source>
        <dbReference type="EMBL" id="GER37916.1"/>
    </source>
</evidence>
<dbReference type="Pfam" id="PF00856">
    <property type="entry name" value="SET"/>
    <property type="match status" value="1"/>
</dbReference>
<evidence type="ECO:0000256" key="1">
    <source>
        <dbReference type="ARBA" id="ARBA00022723"/>
    </source>
</evidence>
<dbReference type="CDD" id="cd20143">
    <property type="entry name" value="PWWP_AtATX3-like"/>
    <property type="match status" value="1"/>
</dbReference>
<dbReference type="Gene3D" id="3.30.40.10">
    <property type="entry name" value="Zinc/RING finger domain, C3HC4 (zinc finger)"/>
    <property type="match status" value="1"/>
</dbReference>
<dbReference type="GO" id="GO:0008168">
    <property type="term" value="F:methyltransferase activity"/>
    <property type="evidence" value="ECO:0007669"/>
    <property type="project" value="UniProtKB-KW"/>
</dbReference>
<dbReference type="PANTHER" id="PTHR13793">
    <property type="entry name" value="PHD FINGER PROTEINS"/>
    <property type="match status" value="1"/>
</dbReference>
<keyword evidence="1" id="KW-0479">Metal-binding</keyword>
<dbReference type="OrthoDB" id="308383at2759"/>
<dbReference type="Pfam" id="PF00855">
    <property type="entry name" value="PWWP"/>
    <property type="match status" value="1"/>
</dbReference>
<dbReference type="SUPFAM" id="SSF63748">
    <property type="entry name" value="Tudor/PWWP/MBT"/>
    <property type="match status" value="1"/>
</dbReference>
<feature type="domain" description="PWWP" evidence="8">
    <location>
        <begin position="124"/>
        <end position="191"/>
    </location>
</feature>
<evidence type="ECO:0000313" key="10">
    <source>
        <dbReference type="Proteomes" id="UP000325081"/>
    </source>
</evidence>
<dbReference type="Gene3D" id="3.10.390.10">
    <property type="entry name" value="SAND domain-like"/>
    <property type="match status" value="1"/>
</dbReference>
<evidence type="ECO:0000256" key="5">
    <source>
        <dbReference type="PROSITE-ProRule" id="PRU00146"/>
    </source>
</evidence>
<dbReference type="SUPFAM" id="SSF82199">
    <property type="entry name" value="SET domain"/>
    <property type="match status" value="1"/>
</dbReference>
<evidence type="ECO:0000259" key="8">
    <source>
        <dbReference type="PROSITE" id="PS50812"/>
    </source>
</evidence>
<name>A0A5A7PZ41_STRAF</name>
<evidence type="ECO:0000256" key="4">
    <source>
        <dbReference type="ARBA" id="ARBA00022853"/>
    </source>
</evidence>
<dbReference type="GO" id="GO:0048188">
    <property type="term" value="C:Set1C/COMPASS complex"/>
    <property type="evidence" value="ECO:0007669"/>
    <property type="project" value="UniProtKB-ARBA"/>
</dbReference>
<accession>A0A5A7PZ41</accession>
<evidence type="ECO:0000256" key="2">
    <source>
        <dbReference type="ARBA" id="ARBA00022771"/>
    </source>
</evidence>
<dbReference type="EMBL" id="BKCP01005405">
    <property type="protein sequence ID" value="GER37916.1"/>
    <property type="molecule type" value="Genomic_DNA"/>
</dbReference>
<keyword evidence="9" id="KW-0489">Methyltransferase</keyword>
<evidence type="ECO:0000259" key="7">
    <source>
        <dbReference type="PROSITE" id="PS50280"/>
    </source>
</evidence>
<dbReference type="SMART" id="SM00293">
    <property type="entry name" value="PWWP"/>
    <property type="match status" value="1"/>
</dbReference>